<organism evidence="1 2">
    <name type="scientific">Entomophthora muscae</name>
    <dbReference type="NCBI Taxonomy" id="34485"/>
    <lineage>
        <taxon>Eukaryota</taxon>
        <taxon>Fungi</taxon>
        <taxon>Fungi incertae sedis</taxon>
        <taxon>Zoopagomycota</taxon>
        <taxon>Entomophthoromycotina</taxon>
        <taxon>Entomophthoromycetes</taxon>
        <taxon>Entomophthorales</taxon>
        <taxon>Entomophthoraceae</taxon>
        <taxon>Entomophthora</taxon>
    </lineage>
</organism>
<evidence type="ECO:0000313" key="1">
    <source>
        <dbReference type="EMBL" id="KAJ9085514.1"/>
    </source>
</evidence>
<keyword evidence="2" id="KW-1185">Reference proteome</keyword>
<proteinExistence type="predicted"/>
<dbReference type="EMBL" id="QTSX02000758">
    <property type="protein sequence ID" value="KAJ9085514.1"/>
    <property type="molecule type" value="Genomic_DNA"/>
</dbReference>
<evidence type="ECO:0000313" key="2">
    <source>
        <dbReference type="Proteomes" id="UP001165960"/>
    </source>
</evidence>
<gene>
    <name evidence="1" type="ORF">DSO57_1013168</name>
</gene>
<comment type="caution">
    <text evidence="1">The sequence shown here is derived from an EMBL/GenBank/DDBJ whole genome shotgun (WGS) entry which is preliminary data.</text>
</comment>
<reference evidence="1" key="1">
    <citation type="submission" date="2022-04" db="EMBL/GenBank/DDBJ databases">
        <title>Genome of the entomopathogenic fungus Entomophthora muscae.</title>
        <authorList>
            <person name="Elya C."/>
            <person name="Lovett B.R."/>
            <person name="Lee E."/>
            <person name="Macias A.M."/>
            <person name="Hajek A.E."/>
            <person name="De Bivort B.L."/>
            <person name="Kasson M.T."/>
            <person name="De Fine Licht H.H."/>
            <person name="Stajich J.E."/>
        </authorList>
    </citation>
    <scope>NUCLEOTIDE SEQUENCE</scope>
    <source>
        <strain evidence="1">Berkeley</strain>
    </source>
</reference>
<dbReference type="Proteomes" id="UP001165960">
    <property type="component" value="Unassembled WGS sequence"/>
</dbReference>
<protein>
    <submittedName>
        <fullName evidence="1">Uncharacterized protein</fullName>
    </submittedName>
</protein>
<sequence length="149" mass="16272">MNLWFSQITPYLLLALLPSQNSYSDPALLAYHLPEAGAKPSELLQIPVIPYGQAYPSEYSPKLAYSLHMTPPVTPRPSCPQEHKTAATKISTQLLGSLYTILTGLINSMIPANGPWALLGKIFSYIVKLAPILWWALPHACGVSSCRPA</sequence>
<name>A0ACC2UFE3_9FUNG</name>
<accession>A0ACC2UFE3</accession>